<comment type="caution">
    <text evidence="2">The sequence shown here is derived from an EMBL/GenBank/DDBJ whole genome shotgun (WGS) entry which is preliminary data.</text>
</comment>
<evidence type="ECO:0000313" key="2">
    <source>
        <dbReference type="EMBL" id="GFH07054.1"/>
    </source>
</evidence>
<evidence type="ECO:0000256" key="1">
    <source>
        <dbReference type="SAM" id="MobiDB-lite"/>
    </source>
</evidence>
<sequence length="71" mass="7570">MGGKIKKSTKNFLKNKAKAGVSKKKPFSRAAGVSKKAGFAAKHGHVKEQQPQHKAAADMGVDEFLDGGFQD</sequence>
<name>A0A699YJK8_HAELA</name>
<accession>A0A699YJK8</accession>
<dbReference type="EMBL" id="BLLF01000071">
    <property type="protein sequence ID" value="GFH07054.1"/>
    <property type="molecule type" value="Genomic_DNA"/>
</dbReference>
<evidence type="ECO:0000313" key="3">
    <source>
        <dbReference type="Proteomes" id="UP000485058"/>
    </source>
</evidence>
<gene>
    <name evidence="2" type="ORF">HaLaN_01800</name>
</gene>
<protein>
    <submittedName>
        <fullName evidence="2">Uncharacterized protein</fullName>
    </submittedName>
</protein>
<feature type="non-terminal residue" evidence="2">
    <location>
        <position position="71"/>
    </location>
</feature>
<reference evidence="2 3" key="1">
    <citation type="submission" date="2020-02" db="EMBL/GenBank/DDBJ databases">
        <title>Draft genome sequence of Haematococcus lacustris strain NIES-144.</title>
        <authorList>
            <person name="Morimoto D."/>
            <person name="Nakagawa S."/>
            <person name="Yoshida T."/>
            <person name="Sawayama S."/>
        </authorList>
    </citation>
    <scope>NUCLEOTIDE SEQUENCE [LARGE SCALE GENOMIC DNA]</scope>
    <source>
        <strain evidence="2 3">NIES-144</strain>
    </source>
</reference>
<organism evidence="2 3">
    <name type="scientific">Haematococcus lacustris</name>
    <name type="common">Green alga</name>
    <name type="synonym">Haematococcus pluvialis</name>
    <dbReference type="NCBI Taxonomy" id="44745"/>
    <lineage>
        <taxon>Eukaryota</taxon>
        <taxon>Viridiplantae</taxon>
        <taxon>Chlorophyta</taxon>
        <taxon>core chlorophytes</taxon>
        <taxon>Chlorophyceae</taxon>
        <taxon>CS clade</taxon>
        <taxon>Chlamydomonadales</taxon>
        <taxon>Haematococcaceae</taxon>
        <taxon>Haematococcus</taxon>
    </lineage>
</organism>
<dbReference type="AlphaFoldDB" id="A0A699YJK8"/>
<feature type="compositionally biased region" description="Basic residues" evidence="1">
    <location>
        <begin position="1"/>
        <end position="27"/>
    </location>
</feature>
<proteinExistence type="predicted"/>
<keyword evidence="3" id="KW-1185">Reference proteome</keyword>
<dbReference type="Proteomes" id="UP000485058">
    <property type="component" value="Unassembled WGS sequence"/>
</dbReference>
<feature type="region of interest" description="Disordered" evidence="1">
    <location>
        <begin position="1"/>
        <end position="34"/>
    </location>
</feature>